<keyword evidence="10" id="KW-1071">Ligand-gated ion channel</keyword>
<accession>A0A154PG70</accession>
<name>A0A154PG70_DUFNO</name>
<feature type="domain" description="Ionotropic glutamate receptor L-glutamate and glycine-binding" evidence="14">
    <location>
        <begin position="222"/>
        <end position="309"/>
    </location>
</feature>
<gene>
    <name evidence="15" type="ORF">WN55_01575</name>
</gene>
<comment type="subcellular location">
    <subcellularLocation>
        <location evidence="1">Cell membrane</location>
        <topology evidence="1">Multi-pass membrane protein</topology>
    </subcellularLocation>
</comment>
<evidence type="ECO:0000256" key="5">
    <source>
        <dbReference type="ARBA" id="ARBA00022989"/>
    </source>
</evidence>
<evidence type="ECO:0000256" key="8">
    <source>
        <dbReference type="ARBA" id="ARBA00023170"/>
    </source>
</evidence>
<dbReference type="InterPro" id="IPR052192">
    <property type="entry name" value="Insect_Ionotropic_Sensory_Rcpt"/>
</dbReference>
<dbReference type="Pfam" id="PF10613">
    <property type="entry name" value="Lig_chan-Glu_bd"/>
    <property type="match status" value="1"/>
</dbReference>
<dbReference type="OrthoDB" id="8182981at2759"/>
<evidence type="ECO:0000313" key="16">
    <source>
        <dbReference type="Proteomes" id="UP000076502"/>
    </source>
</evidence>
<keyword evidence="5 12" id="KW-1133">Transmembrane helix</keyword>
<dbReference type="SUPFAM" id="SSF53850">
    <property type="entry name" value="Periplasmic binding protein-like II"/>
    <property type="match status" value="1"/>
</dbReference>
<sequence length="671" mass="78277">MKRTLTLYVIEIFLLPVFGRKADLFVPESKSWISDDGFRIVLKLSFPFSTCCNVLLNDPIEDSMALFSQFRSVYPYEYLLKRSDQKCDGYLLLGSSEKGILRLMKKISPLSWKTEILVIVNNETSDDSDVFNDSSYGMANVNIVSMSGIWKLTENYLKPRGFNKIDRYEEMLHNYDEIDLRGRNLQVYSINRPPMTFLTRTIKKSIDGEQAEVYVMDDYFGWDGIEMQLFLIMADKLNFTWTLRKPDGNYTFGVKINDTMWEGGVIGMVFKNKADIAFGSIWVTYEQNKFIQLSDPWFEVCMHFLVPRPRRRTNFWALTRPFSEEIWELLLLAIILHSLYAYARAWIDPKFPKRFRNFVTTLTELIGWFLNSSVPRTITSNKLQILLWQIAGWLIIAAYCSSLASRLATVEYQNRIDTVEQFLAANLSWGSVGQVPPFHDYFDFTDQSTAQLPRRYQHLENITEWEMWLKNDGHAVLGKIIDTTFFPNDYVPNDYLKNYRVMMNPVGSFHIAFGLQPWLLVPINRIMMRLKETGIVSWQLRDVIRRRDSYNLREVLVEHDRYDGAVQVLGLTPLGAGFSLLFVGFSAATFVFYMELRHTAGSRNIFHVLRTINSKRRSMNKRNAPSPKVCKPDIDLKKCRLNSLDYTNLSDKGRGEFKKRIFSTRNELFNE</sequence>
<keyword evidence="3" id="KW-1003">Cell membrane</keyword>
<evidence type="ECO:0000256" key="7">
    <source>
        <dbReference type="ARBA" id="ARBA00023136"/>
    </source>
</evidence>
<proteinExistence type="predicted"/>
<dbReference type="Gene3D" id="1.10.287.70">
    <property type="match status" value="1"/>
</dbReference>
<evidence type="ECO:0000256" key="1">
    <source>
        <dbReference type="ARBA" id="ARBA00004651"/>
    </source>
</evidence>
<keyword evidence="13" id="KW-0732">Signal</keyword>
<dbReference type="STRING" id="178035.A0A154PG70"/>
<evidence type="ECO:0000256" key="12">
    <source>
        <dbReference type="SAM" id="Phobius"/>
    </source>
</evidence>
<keyword evidence="8 15" id="KW-0675">Receptor</keyword>
<keyword evidence="9" id="KW-0325">Glycoprotein</keyword>
<evidence type="ECO:0000256" key="10">
    <source>
        <dbReference type="ARBA" id="ARBA00023286"/>
    </source>
</evidence>
<evidence type="ECO:0000256" key="2">
    <source>
        <dbReference type="ARBA" id="ARBA00022448"/>
    </source>
</evidence>
<dbReference type="EMBL" id="KQ434899">
    <property type="protein sequence ID" value="KZC10876.1"/>
    <property type="molecule type" value="Genomic_DNA"/>
</dbReference>
<evidence type="ECO:0000259" key="14">
    <source>
        <dbReference type="Pfam" id="PF10613"/>
    </source>
</evidence>
<evidence type="ECO:0000256" key="11">
    <source>
        <dbReference type="ARBA" id="ARBA00023303"/>
    </source>
</evidence>
<evidence type="ECO:0000256" key="4">
    <source>
        <dbReference type="ARBA" id="ARBA00022692"/>
    </source>
</evidence>
<keyword evidence="16" id="KW-1185">Reference proteome</keyword>
<evidence type="ECO:0000256" key="13">
    <source>
        <dbReference type="SAM" id="SignalP"/>
    </source>
</evidence>
<protein>
    <submittedName>
        <fullName evidence="15">Glutamate receptor delta-2 subunit</fullName>
    </submittedName>
</protein>
<evidence type="ECO:0000313" key="15">
    <source>
        <dbReference type="EMBL" id="KZC10876.1"/>
    </source>
</evidence>
<feature type="chain" id="PRO_5007599539" evidence="13">
    <location>
        <begin position="20"/>
        <end position="671"/>
    </location>
</feature>
<dbReference type="GO" id="GO:0005886">
    <property type="term" value="C:plasma membrane"/>
    <property type="evidence" value="ECO:0007669"/>
    <property type="project" value="UniProtKB-SubCell"/>
</dbReference>
<dbReference type="PANTHER" id="PTHR42643:SF24">
    <property type="entry name" value="IONOTROPIC RECEPTOR 60A"/>
    <property type="match status" value="1"/>
</dbReference>
<reference evidence="15 16" key="1">
    <citation type="submission" date="2015-07" db="EMBL/GenBank/DDBJ databases">
        <title>The genome of Dufourea novaeangliae.</title>
        <authorList>
            <person name="Pan H."/>
            <person name="Kapheim K."/>
        </authorList>
    </citation>
    <scope>NUCLEOTIDE SEQUENCE [LARGE SCALE GENOMIC DNA]</scope>
    <source>
        <strain evidence="15">0120121106</strain>
        <tissue evidence="15">Whole body</tissue>
    </source>
</reference>
<dbReference type="InterPro" id="IPR019594">
    <property type="entry name" value="Glu/Gly-bd"/>
</dbReference>
<feature type="transmembrane region" description="Helical" evidence="12">
    <location>
        <begin position="501"/>
        <end position="521"/>
    </location>
</feature>
<feature type="transmembrane region" description="Helical" evidence="12">
    <location>
        <begin position="574"/>
        <end position="594"/>
    </location>
</feature>
<dbReference type="GO" id="GO:0015276">
    <property type="term" value="F:ligand-gated monoatomic ion channel activity"/>
    <property type="evidence" value="ECO:0007669"/>
    <property type="project" value="InterPro"/>
</dbReference>
<dbReference type="Proteomes" id="UP000076502">
    <property type="component" value="Unassembled WGS sequence"/>
</dbReference>
<keyword evidence="2" id="KW-0813">Transport</keyword>
<keyword evidence="6" id="KW-0406">Ion transport</keyword>
<feature type="transmembrane region" description="Helical" evidence="12">
    <location>
        <begin position="386"/>
        <end position="405"/>
    </location>
</feature>
<evidence type="ECO:0000256" key="6">
    <source>
        <dbReference type="ARBA" id="ARBA00023065"/>
    </source>
</evidence>
<keyword evidence="4 12" id="KW-0812">Transmembrane</keyword>
<dbReference type="Gene3D" id="3.40.190.10">
    <property type="entry name" value="Periplasmic binding protein-like II"/>
    <property type="match status" value="1"/>
</dbReference>
<dbReference type="AlphaFoldDB" id="A0A154PG70"/>
<keyword evidence="7 12" id="KW-0472">Membrane</keyword>
<organism evidence="15 16">
    <name type="scientific">Dufourea novaeangliae</name>
    <name type="common">Sweat bee</name>
    <dbReference type="NCBI Taxonomy" id="178035"/>
    <lineage>
        <taxon>Eukaryota</taxon>
        <taxon>Metazoa</taxon>
        <taxon>Ecdysozoa</taxon>
        <taxon>Arthropoda</taxon>
        <taxon>Hexapoda</taxon>
        <taxon>Insecta</taxon>
        <taxon>Pterygota</taxon>
        <taxon>Neoptera</taxon>
        <taxon>Endopterygota</taxon>
        <taxon>Hymenoptera</taxon>
        <taxon>Apocrita</taxon>
        <taxon>Aculeata</taxon>
        <taxon>Apoidea</taxon>
        <taxon>Anthophila</taxon>
        <taxon>Halictidae</taxon>
        <taxon>Rophitinae</taxon>
        <taxon>Dufourea</taxon>
    </lineage>
</organism>
<feature type="signal peptide" evidence="13">
    <location>
        <begin position="1"/>
        <end position="19"/>
    </location>
</feature>
<evidence type="ECO:0000256" key="9">
    <source>
        <dbReference type="ARBA" id="ARBA00023180"/>
    </source>
</evidence>
<evidence type="ECO:0000256" key="3">
    <source>
        <dbReference type="ARBA" id="ARBA00022475"/>
    </source>
</evidence>
<keyword evidence="11" id="KW-0407">Ion channel</keyword>
<dbReference type="PANTHER" id="PTHR42643">
    <property type="entry name" value="IONOTROPIC RECEPTOR 20A-RELATED"/>
    <property type="match status" value="1"/>
</dbReference>